<evidence type="ECO:0000256" key="12">
    <source>
        <dbReference type="HAMAP-Rule" id="MF_01464"/>
    </source>
</evidence>
<comment type="subunit">
    <text evidence="12">Forms a complex with SecD. Part of the essential Sec protein translocation apparatus which comprises SecA, SecYEG and auxiliary proteins SecDF. Other proteins may also be involved.</text>
</comment>
<comment type="function">
    <text evidence="9 12">Part of the Sec protein translocase complex. Interacts with the SecYEG preprotein conducting channel. SecDF uses the proton motive force (PMF) to complete protein translocation after the ATP-dependent function of SecA.</text>
</comment>
<protein>
    <recommendedName>
        <fullName evidence="12">Protein-export membrane protein SecF</fullName>
    </recommendedName>
</protein>
<dbReference type="NCBIfam" id="TIGR00916">
    <property type="entry name" value="2A0604s01"/>
    <property type="match status" value="1"/>
</dbReference>
<evidence type="ECO:0000313" key="15">
    <source>
        <dbReference type="Proteomes" id="UP000177187"/>
    </source>
</evidence>
<dbReference type="AlphaFoldDB" id="A0A1F5FB72"/>
<comment type="similarity">
    <text evidence="10">In the C-terminal section; belongs to the SecD/SecF family. SecF subfamily.</text>
</comment>
<dbReference type="Proteomes" id="UP000177187">
    <property type="component" value="Unassembled WGS sequence"/>
</dbReference>
<dbReference type="InterPro" id="IPR005665">
    <property type="entry name" value="SecF_bac"/>
</dbReference>
<evidence type="ECO:0000256" key="6">
    <source>
        <dbReference type="ARBA" id="ARBA00022989"/>
    </source>
</evidence>
<dbReference type="HAMAP" id="MF_01464_B">
    <property type="entry name" value="SecF_B"/>
    <property type="match status" value="1"/>
</dbReference>
<name>A0A1F5FB72_9BACT</name>
<comment type="similarity">
    <text evidence="12">Belongs to the SecD/SecF family. SecF subfamily.</text>
</comment>
<proteinExistence type="inferred from homology"/>
<dbReference type="Gene3D" id="1.20.1640.10">
    <property type="entry name" value="Multidrug efflux transporter AcrB transmembrane domain"/>
    <property type="match status" value="1"/>
</dbReference>
<dbReference type="InterPro" id="IPR055344">
    <property type="entry name" value="SecD_SecF_C_bact"/>
</dbReference>
<evidence type="ECO:0000256" key="1">
    <source>
        <dbReference type="ARBA" id="ARBA00004651"/>
    </source>
</evidence>
<evidence type="ECO:0000256" key="10">
    <source>
        <dbReference type="ARBA" id="ARBA00060856"/>
    </source>
</evidence>
<evidence type="ECO:0000256" key="9">
    <source>
        <dbReference type="ARBA" id="ARBA00059018"/>
    </source>
</evidence>
<evidence type="ECO:0000256" key="7">
    <source>
        <dbReference type="ARBA" id="ARBA00023010"/>
    </source>
</evidence>
<dbReference type="InterPro" id="IPR022645">
    <property type="entry name" value="SecD/SecF_bac"/>
</dbReference>
<dbReference type="EMBL" id="MFAF01000058">
    <property type="protein sequence ID" value="OGD76867.1"/>
    <property type="molecule type" value="Genomic_DNA"/>
</dbReference>
<gene>
    <name evidence="12" type="primary">secF</name>
    <name evidence="14" type="ORF">A2Y64_04430</name>
</gene>
<evidence type="ECO:0000256" key="8">
    <source>
        <dbReference type="ARBA" id="ARBA00023136"/>
    </source>
</evidence>
<keyword evidence="8 12" id="KW-0472">Membrane</keyword>
<feature type="transmembrane region" description="Helical" evidence="12">
    <location>
        <begin position="239"/>
        <end position="263"/>
    </location>
</feature>
<dbReference type="Pfam" id="PF02355">
    <property type="entry name" value="SecD_SecF_C"/>
    <property type="match status" value="1"/>
</dbReference>
<comment type="subcellular location">
    <subcellularLocation>
        <location evidence="1 12">Cell membrane</location>
        <topology evidence="1 12">Multi-pass membrane protein</topology>
    </subcellularLocation>
</comment>
<keyword evidence="5 12" id="KW-0653">Protein transport</keyword>
<dbReference type="PANTHER" id="PTHR30081:SF8">
    <property type="entry name" value="PROTEIN TRANSLOCASE SUBUNIT SECF"/>
    <property type="match status" value="1"/>
</dbReference>
<organism evidence="14 15">
    <name type="scientific">Candidatus Coatesbacteria bacterium RBG_13_66_14</name>
    <dbReference type="NCBI Taxonomy" id="1817816"/>
    <lineage>
        <taxon>Bacteria</taxon>
        <taxon>Candidatus Coatesiibacteriota</taxon>
    </lineage>
</organism>
<dbReference type="GO" id="GO:0043952">
    <property type="term" value="P:protein transport by the Sec complex"/>
    <property type="evidence" value="ECO:0007669"/>
    <property type="project" value="UniProtKB-UniRule"/>
</dbReference>
<dbReference type="GO" id="GO:0006605">
    <property type="term" value="P:protein targeting"/>
    <property type="evidence" value="ECO:0007669"/>
    <property type="project" value="UniProtKB-UniRule"/>
</dbReference>
<evidence type="ECO:0000256" key="11">
    <source>
        <dbReference type="ARBA" id="ARBA00061053"/>
    </source>
</evidence>
<evidence type="ECO:0000259" key="13">
    <source>
        <dbReference type="Pfam" id="PF02355"/>
    </source>
</evidence>
<feature type="domain" description="Protein export membrane protein SecD/SecF C-terminal" evidence="13">
    <location>
        <begin position="88"/>
        <end position="262"/>
    </location>
</feature>
<evidence type="ECO:0000256" key="4">
    <source>
        <dbReference type="ARBA" id="ARBA00022692"/>
    </source>
</evidence>
<comment type="caution">
    <text evidence="12">Lacks conserved residue(s) required for the propagation of feature annotation.</text>
</comment>
<dbReference type="PRINTS" id="PR01755">
    <property type="entry name" value="SECFTRNLCASE"/>
</dbReference>
<keyword evidence="6 12" id="KW-1133">Transmembrane helix</keyword>
<dbReference type="InterPro" id="IPR022813">
    <property type="entry name" value="SecD/SecF_arch_bac"/>
</dbReference>
<dbReference type="NCBIfam" id="TIGR00966">
    <property type="entry name" value="transloc_SecF"/>
    <property type="match status" value="1"/>
</dbReference>
<keyword evidence="3 12" id="KW-1003">Cell membrane</keyword>
<dbReference type="SUPFAM" id="SSF82866">
    <property type="entry name" value="Multidrug efflux transporter AcrB transmembrane domain"/>
    <property type="match status" value="1"/>
</dbReference>
<dbReference type="GO" id="GO:0065002">
    <property type="term" value="P:intracellular protein transmembrane transport"/>
    <property type="evidence" value="ECO:0007669"/>
    <property type="project" value="UniProtKB-UniRule"/>
</dbReference>
<dbReference type="InterPro" id="IPR048634">
    <property type="entry name" value="SecD_SecF_C"/>
</dbReference>
<evidence type="ECO:0000313" key="14">
    <source>
        <dbReference type="EMBL" id="OGD76867.1"/>
    </source>
</evidence>
<evidence type="ECO:0000256" key="3">
    <source>
        <dbReference type="ARBA" id="ARBA00022475"/>
    </source>
</evidence>
<keyword evidence="2 12" id="KW-0813">Transport</keyword>
<dbReference type="GO" id="GO:0005886">
    <property type="term" value="C:plasma membrane"/>
    <property type="evidence" value="ECO:0007669"/>
    <property type="project" value="UniProtKB-SubCell"/>
</dbReference>
<accession>A0A1F5FB72</accession>
<feature type="transmembrane region" description="Helical" evidence="12">
    <location>
        <begin position="160"/>
        <end position="184"/>
    </location>
</feature>
<keyword evidence="4 12" id="KW-0812">Transmembrane</keyword>
<dbReference type="FunFam" id="1.20.1640.10:FF:000024">
    <property type="entry name" value="Multifunctional fusion protein"/>
    <property type="match status" value="1"/>
</dbReference>
<feature type="transmembrane region" description="Helical" evidence="12">
    <location>
        <begin position="131"/>
        <end position="154"/>
    </location>
</feature>
<sequence>MPDGASAADRLNLNGPNSRSEYVTLLEPLLGAQDAERLADVFAGARNLGGIQTMRLLADTAEVERLAGGAGLGPEAVERLLDGSYLSGFEIQSVNVIGPKVGEELGSAAIYSVIAALVGLLLYISLRFEFAFALGAIIALFHDVLVTLGIFSLLGKEINLAIIAAVLTLVGYSLNDTIVVFDRIREDRKLLRRKSLTEIVNSAVNETLSRTVLTSGTTLIVTLVLVLFGGSVIHDFALALTIGIVVGTYSSVFIASPFLIGWYRLIKKAV</sequence>
<dbReference type="GO" id="GO:0015450">
    <property type="term" value="F:protein-transporting ATPase activity"/>
    <property type="evidence" value="ECO:0007669"/>
    <property type="project" value="InterPro"/>
</dbReference>
<comment type="similarity">
    <text evidence="11">In the N-terminal section; belongs to the SecD/SecF family. SecD subfamily.</text>
</comment>
<evidence type="ECO:0000256" key="5">
    <source>
        <dbReference type="ARBA" id="ARBA00022927"/>
    </source>
</evidence>
<feature type="transmembrane region" description="Helical" evidence="12">
    <location>
        <begin position="212"/>
        <end position="233"/>
    </location>
</feature>
<comment type="caution">
    <text evidence="14">The sequence shown here is derived from an EMBL/GenBank/DDBJ whole genome shotgun (WGS) entry which is preliminary data.</text>
</comment>
<feature type="transmembrane region" description="Helical" evidence="12">
    <location>
        <begin position="105"/>
        <end position="124"/>
    </location>
</feature>
<dbReference type="PANTHER" id="PTHR30081">
    <property type="entry name" value="PROTEIN-EXPORT MEMBRANE PROTEIN SEC"/>
    <property type="match status" value="1"/>
</dbReference>
<reference evidence="14 15" key="1">
    <citation type="journal article" date="2016" name="Nat. Commun.">
        <title>Thousands of microbial genomes shed light on interconnected biogeochemical processes in an aquifer system.</title>
        <authorList>
            <person name="Anantharaman K."/>
            <person name="Brown C.T."/>
            <person name="Hug L.A."/>
            <person name="Sharon I."/>
            <person name="Castelle C.J."/>
            <person name="Probst A.J."/>
            <person name="Thomas B.C."/>
            <person name="Singh A."/>
            <person name="Wilkins M.J."/>
            <person name="Karaoz U."/>
            <person name="Brodie E.L."/>
            <person name="Williams K.H."/>
            <person name="Hubbard S.S."/>
            <person name="Banfield J.F."/>
        </authorList>
    </citation>
    <scope>NUCLEOTIDE SEQUENCE [LARGE SCALE GENOMIC DNA]</scope>
</reference>
<evidence type="ECO:0000256" key="2">
    <source>
        <dbReference type="ARBA" id="ARBA00022448"/>
    </source>
</evidence>
<dbReference type="STRING" id="1817816.A2Y64_04430"/>
<keyword evidence="7 12" id="KW-0811">Translocation</keyword>